<accession>A0A251RL89</accession>
<feature type="region of interest" description="Disordered" evidence="8">
    <location>
        <begin position="1"/>
        <end position="39"/>
    </location>
</feature>
<dbReference type="InParanoid" id="A0A251RL89"/>
<reference evidence="10" key="2">
    <citation type="submission" date="2017-02" db="EMBL/GenBank/DDBJ databases">
        <title>Sunflower complete genome.</title>
        <authorList>
            <person name="Langlade N."/>
            <person name="Munos S."/>
        </authorList>
    </citation>
    <scope>NUCLEOTIDE SEQUENCE [LARGE SCALE GENOMIC DNA]</scope>
    <source>
        <tissue evidence="10">Leaves</tissue>
    </source>
</reference>
<dbReference type="GO" id="GO:0005794">
    <property type="term" value="C:Golgi apparatus"/>
    <property type="evidence" value="ECO:0000318"/>
    <property type="project" value="GO_Central"/>
</dbReference>
<evidence type="ECO:0000256" key="6">
    <source>
        <dbReference type="ARBA" id="ARBA00023136"/>
    </source>
</evidence>
<feature type="transmembrane region" description="Helical" evidence="7">
    <location>
        <begin position="160"/>
        <end position="185"/>
    </location>
</feature>
<keyword evidence="4 7" id="KW-0812">Transmembrane</keyword>
<comment type="function">
    <text evidence="1 7">May be involved in both secretory and endocytic intracellular trafficking in the endosomal/prevacuolar compartments.</text>
</comment>
<gene>
    <name evidence="10" type="ORF">HannXRQ_Chr17g0537421</name>
    <name evidence="9" type="ORF">HanXRQr2_Chr17g0783801</name>
</gene>
<dbReference type="OMA" id="RITENLF"/>
<evidence type="ECO:0000256" key="8">
    <source>
        <dbReference type="SAM" id="MobiDB-lite"/>
    </source>
</evidence>
<dbReference type="GO" id="GO:0005783">
    <property type="term" value="C:endoplasmic reticulum"/>
    <property type="evidence" value="ECO:0000318"/>
    <property type="project" value="GO_Central"/>
</dbReference>
<keyword evidence="11" id="KW-1185">Reference proteome</keyword>
<keyword evidence="5 7" id="KW-1133">Transmembrane helix</keyword>
<sequence>MSKNSTAAGYGTLPTSNPPAGYGTLPTSNPPAGYGTLPTSNPAAGYGTLPTSTATGDILPPSTPNALIARARHHTEDFISRRRPWRELFDYKAVTWPQSYSDATRRIKQNLNYFRVNYAMVTLLILFLSLIYQPISMITFLVVFVGWFFLYFFRDPRSPVVILGYVFDDRVVLMALSLLTVFALACTDVGVILLVAIGLGAGVVVIHAGIRSTDDLFLEEPEVTDGGLVSVVGDK</sequence>
<comment type="similarity">
    <text evidence="3 7">Belongs to the PRA1 family.</text>
</comment>
<evidence type="ECO:0000256" key="4">
    <source>
        <dbReference type="ARBA" id="ARBA00022692"/>
    </source>
</evidence>
<evidence type="ECO:0000313" key="10">
    <source>
        <dbReference type="EMBL" id="OTF85203.1"/>
    </source>
</evidence>
<dbReference type="Proteomes" id="UP000215914">
    <property type="component" value="Chromosome 17"/>
</dbReference>
<dbReference type="FunCoup" id="A0A251RL89">
    <property type="interactions" value="2587"/>
</dbReference>
<feature type="transmembrane region" description="Helical" evidence="7">
    <location>
        <begin position="191"/>
        <end position="210"/>
    </location>
</feature>
<comment type="subcellular location">
    <subcellularLocation>
        <location evidence="2 7">Membrane</location>
        <topology evidence="2 7">Multi-pass membrane protein</topology>
    </subcellularLocation>
</comment>
<dbReference type="STRING" id="4232.A0A251RL89"/>
<dbReference type="GO" id="GO:0016020">
    <property type="term" value="C:membrane"/>
    <property type="evidence" value="ECO:0007669"/>
    <property type="project" value="UniProtKB-SubCell"/>
</dbReference>
<protein>
    <recommendedName>
        <fullName evidence="7">PRA1 family protein</fullName>
    </recommendedName>
</protein>
<organism evidence="10 11">
    <name type="scientific">Helianthus annuus</name>
    <name type="common">Common sunflower</name>
    <dbReference type="NCBI Taxonomy" id="4232"/>
    <lineage>
        <taxon>Eukaryota</taxon>
        <taxon>Viridiplantae</taxon>
        <taxon>Streptophyta</taxon>
        <taxon>Embryophyta</taxon>
        <taxon>Tracheophyta</taxon>
        <taxon>Spermatophyta</taxon>
        <taxon>Magnoliopsida</taxon>
        <taxon>eudicotyledons</taxon>
        <taxon>Gunneridae</taxon>
        <taxon>Pentapetalae</taxon>
        <taxon>asterids</taxon>
        <taxon>campanulids</taxon>
        <taxon>Asterales</taxon>
        <taxon>Asteraceae</taxon>
        <taxon>Asteroideae</taxon>
        <taxon>Heliantheae alliance</taxon>
        <taxon>Heliantheae</taxon>
        <taxon>Helianthus</taxon>
    </lineage>
</organism>
<dbReference type="GO" id="GO:0016192">
    <property type="term" value="P:vesicle-mediated transport"/>
    <property type="evidence" value="ECO:0000318"/>
    <property type="project" value="GO_Central"/>
</dbReference>
<dbReference type="InterPro" id="IPR004895">
    <property type="entry name" value="Prenylated_rab_accept_PRA1"/>
</dbReference>
<evidence type="ECO:0000256" key="1">
    <source>
        <dbReference type="ARBA" id="ARBA00002501"/>
    </source>
</evidence>
<dbReference type="AlphaFoldDB" id="A0A251RL89"/>
<dbReference type="EMBL" id="CM007906">
    <property type="protein sequence ID" value="OTF85203.1"/>
    <property type="molecule type" value="Genomic_DNA"/>
</dbReference>
<name>A0A251RL89_HELAN</name>
<dbReference type="Gramene" id="mRNA:HanXRQr2_Chr17g0783801">
    <property type="protein sequence ID" value="CDS:HanXRQr2_Chr17g0783801.1"/>
    <property type="gene ID" value="HanXRQr2_Chr17g0783801"/>
</dbReference>
<dbReference type="EMBL" id="MNCJ02000332">
    <property type="protein sequence ID" value="KAF5753769.1"/>
    <property type="molecule type" value="Genomic_DNA"/>
</dbReference>
<evidence type="ECO:0000256" key="7">
    <source>
        <dbReference type="RuleBase" id="RU363107"/>
    </source>
</evidence>
<evidence type="ECO:0000256" key="3">
    <source>
        <dbReference type="ARBA" id="ARBA00006483"/>
    </source>
</evidence>
<evidence type="ECO:0000313" key="9">
    <source>
        <dbReference type="EMBL" id="KAF5753769.1"/>
    </source>
</evidence>
<dbReference type="PANTHER" id="PTHR19317:SF84">
    <property type="entry name" value="PRA1 FAMILY PROTEIN"/>
    <property type="match status" value="1"/>
</dbReference>
<evidence type="ECO:0000256" key="2">
    <source>
        <dbReference type="ARBA" id="ARBA00004141"/>
    </source>
</evidence>
<proteinExistence type="inferred from homology"/>
<keyword evidence="7" id="KW-0813">Transport</keyword>
<keyword evidence="6 7" id="KW-0472">Membrane</keyword>
<dbReference type="Pfam" id="PF03208">
    <property type="entry name" value="PRA1"/>
    <property type="match status" value="1"/>
</dbReference>
<dbReference type="PANTHER" id="PTHR19317">
    <property type="entry name" value="PRENYLATED RAB ACCEPTOR 1-RELATED"/>
    <property type="match status" value="1"/>
</dbReference>
<reference evidence="9 11" key="1">
    <citation type="journal article" date="2017" name="Nature">
        <title>The sunflower genome provides insights into oil metabolism, flowering and Asterid evolution.</title>
        <authorList>
            <person name="Badouin H."/>
            <person name="Gouzy J."/>
            <person name="Grassa C.J."/>
            <person name="Murat F."/>
            <person name="Staton S.E."/>
            <person name="Cottret L."/>
            <person name="Lelandais-Briere C."/>
            <person name="Owens G.L."/>
            <person name="Carrere S."/>
            <person name="Mayjonade B."/>
            <person name="Legrand L."/>
            <person name="Gill N."/>
            <person name="Kane N.C."/>
            <person name="Bowers J.E."/>
            <person name="Hubner S."/>
            <person name="Bellec A."/>
            <person name="Berard A."/>
            <person name="Berges H."/>
            <person name="Blanchet N."/>
            <person name="Boniface M.C."/>
            <person name="Brunel D."/>
            <person name="Catrice O."/>
            <person name="Chaidir N."/>
            <person name="Claudel C."/>
            <person name="Donnadieu C."/>
            <person name="Faraut T."/>
            <person name="Fievet G."/>
            <person name="Helmstetter N."/>
            <person name="King M."/>
            <person name="Knapp S.J."/>
            <person name="Lai Z."/>
            <person name="Le Paslier M.C."/>
            <person name="Lippi Y."/>
            <person name="Lorenzon L."/>
            <person name="Mandel J.R."/>
            <person name="Marage G."/>
            <person name="Marchand G."/>
            <person name="Marquand E."/>
            <person name="Bret-Mestries E."/>
            <person name="Morien E."/>
            <person name="Nambeesan S."/>
            <person name="Nguyen T."/>
            <person name="Pegot-Espagnet P."/>
            <person name="Pouilly N."/>
            <person name="Raftis F."/>
            <person name="Sallet E."/>
            <person name="Schiex T."/>
            <person name="Thomas J."/>
            <person name="Vandecasteele C."/>
            <person name="Vares D."/>
            <person name="Vear F."/>
            <person name="Vautrin S."/>
            <person name="Crespi M."/>
            <person name="Mangin B."/>
            <person name="Burke J.M."/>
            <person name="Salse J."/>
            <person name="Munos S."/>
            <person name="Vincourt P."/>
            <person name="Rieseberg L.H."/>
            <person name="Langlade N.B."/>
        </authorList>
    </citation>
    <scope>NUCLEOTIDE SEQUENCE [LARGE SCALE GENOMIC DNA]</scope>
    <source>
        <strain evidence="11">cv. SF193</strain>
        <tissue evidence="9">Leaves</tissue>
    </source>
</reference>
<dbReference type="OrthoDB" id="63113at2759"/>
<reference evidence="9" key="3">
    <citation type="submission" date="2020-06" db="EMBL/GenBank/DDBJ databases">
        <title>Helianthus annuus Genome sequencing and assembly Release 2.</title>
        <authorList>
            <person name="Gouzy J."/>
            <person name="Langlade N."/>
            <person name="Munos S."/>
        </authorList>
    </citation>
    <scope>NUCLEOTIDE SEQUENCE</scope>
    <source>
        <tissue evidence="9">Leaves</tissue>
    </source>
</reference>
<evidence type="ECO:0000313" key="11">
    <source>
        <dbReference type="Proteomes" id="UP000215914"/>
    </source>
</evidence>
<evidence type="ECO:0000256" key="5">
    <source>
        <dbReference type="ARBA" id="ARBA00022989"/>
    </source>
</evidence>